<organism evidence="2 3">
    <name type="scientific">Tolypocladium ophioglossoides (strain CBS 100239)</name>
    <name type="common">Snaketongue truffleclub</name>
    <name type="synonym">Elaphocordyceps ophioglossoides</name>
    <dbReference type="NCBI Taxonomy" id="1163406"/>
    <lineage>
        <taxon>Eukaryota</taxon>
        <taxon>Fungi</taxon>
        <taxon>Dikarya</taxon>
        <taxon>Ascomycota</taxon>
        <taxon>Pezizomycotina</taxon>
        <taxon>Sordariomycetes</taxon>
        <taxon>Hypocreomycetidae</taxon>
        <taxon>Hypocreales</taxon>
        <taxon>Ophiocordycipitaceae</taxon>
        <taxon>Tolypocladium</taxon>
    </lineage>
</organism>
<evidence type="ECO:0000256" key="1">
    <source>
        <dbReference type="SAM" id="MobiDB-lite"/>
    </source>
</evidence>
<evidence type="ECO:0000313" key="3">
    <source>
        <dbReference type="Proteomes" id="UP000036947"/>
    </source>
</evidence>
<evidence type="ECO:0000313" key="2">
    <source>
        <dbReference type="EMBL" id="KND93012.1"/>
    </source>
</evidence>
<dbReference type="EMBL" id="LFRF01000004">
    <property type="protein sequence ID" value="KND93012.1"/>
    <property type="molecule type" value="Genomic_DNA"/>
</dbReference>
<proteinExistence type="predicted"/>
<dbReference type="OrthoDB" id="410701at2759"/>
<feature type="region of interest" description="Disordered" evidence="1">
    <location>
        <begin position="809"/>
        <end position="828"/>
    </location>
</feature>
<keyword evidence="3" id="KW-1185">Reference proteome</keyword>
<gene>
    <name evidence="2" type="ORF">TOPH_02035</name>
</gene>
<name>A0A0L0NFX4_TOLOC</name>
<comment type="caution">
    <text evidence="2">The sequence shown here is derived from an EMBL/GenBank/DDBJ whole genome shotgun (WGS) entry which is preliminary data.</text>
</comment>
<protein>
    <submittedName>
        <fullName evidence="2">Uncharacterized protein</fullName>
    </submittedName>
</protein>
<feature type="compositionally biased region" description="Basic and acidic residues" evidence="1">
    <location>
        <begin position="105"/>
        <end position="123"/>
    </location>
</feature>
<feature type="region of interest" description="Disordered" evidence="1">
    <location>
        <begin position="51"/>
        <end position="149"/>
    </location>
</feature>
<accession>A0A0L0NFX4</accession>
<dbReference type="STRING" id="1163406.A0A0L0NFX4"/>
<sequence>MLRYATRELERRRRLPHRVLHASLMRSQTFGHSLPHRWCRHAATSQTAVAVRHDGGQQPRTGDSRDANSGLSSPRVDGLGASRTGRQGQWHLASQYRRAPATRTESTHEDKDELRADHSETYTDKPVANLPNAAQDKAGNGPWSAFSSRTRPVEGSAHMKHMTPSTLLRKVLGGEVDAYFWRTEVSKARSLRLPIVLLQMLIRKEEAQLRDGSALLELLPSDPEWDRIVDLVSRTGHNTKDLDDYLHILEGKTDDERCERLLERDAPGPMFLFTFLLRPSSNITKVTTLDALIGSCHRYYDGTKKRTSSAELRPRASMSNESLNLSQDKFGLVMRLLTRHCLRLEPRLIVKLANVAARYIEKIATYPDDPRKLFLIQCEVFNSALRMFRPQPEVQSIQRLLPNAYFWEAQRTLLAMSACLDKPLLVDGGGFRAIRDVLAGQAKNHTEVHSSARHAATWPPYLQPGDGMDEKADPEDNWSRAVSAGMLMQEAGFAKEEQDDALDILQGMTIDGTPTIQQRALMGKGRHVGVWEASIRATRNAQEAWERFQTPPKPGSKPGTAQYAAMFEKLVLREADSSSRILPGDKALNFPTYQEANLAEFERARLRPPSVAQLYQHMRLNGVRPQDSCLRILVANAESLDTAHRYLRDSTAKGRVIRSLLADEPDPQLLKMVPMSLFAAYIQACSRMEGRRGGRQMMRAIRLAGLRLDCERSRWAPYIWGLILKNLSQHRRALRVSLSEQVDMFLHVMERMEKSHGIALSTFIQFTKCIRKATRRELARLVTDLELAESAKRNPLRLLYDSQTSSSAAAEEQCRSPGAAGSQTSGPEARAPLSLLSMAAGRMKSLFGRLVEQERESQGILQVHNMAPLDQMASRTDPVRSEHAYEYMLSLAFVGEFDEMARTLHWLIEEWAQPDVVHAMNELDEPPAYADFFDTLCAFRLLAEPMLEEAVVESLRHAVAAPRLGWAWPDDEAVAAHAEMQGDESIATLTDVLERTRYWQRADRGLEV</sequence>
<dbReference type="AlphaFoldDB" id="A0A0L0NFX4"/>
<reference evidence="2 3" key="1">
    <citation type="journal article" date="2015" name="BMC Genomics">
        <title>The genome of the truffle-parasite Tolypocladium ophioglossoides and the evolution of antifungal peptaibiotics.</title>
        <authorList>
            <person name="Quandt C.A."/>
            <person name="Bushley K.E."/>
            <person name="Spatafora J.W."/>
        </authorList>
    </citation>
    <scope>NUCLEOTIDE SEQUENCE [LARGE SCALE GENOMIC DNA]</scope>
    <source>
        <strain evidence="2 3">CBS 100239</strain>
    </source>
</reference>
<dbReference type="Proteomes" id="UP000036947">
    <property type="component" value="Unassembled WGS sequence"/>
</dbReference>